<dbReference type="RefSeq" id="WP_343751590.1">
    <property type="nucleotide sequence ID" value="NZ_BAAADM010000028.1"/>
</dbReference>
<sequence>MKKQLSIILSVLILMTLSLSACSSSGSGSGGSITIGTQTYTETKILAEMYKALIEDNTDVSVDIKTDLETSPVTLKAMQSGDIQMSTQYTGTALSAFFSIENPKDPEATLKQAKEDFSGDKFNFKWFDSVGYANTYAFAVRDSLAEKYDLETISDLKGKANNMTAAFDTSWLERDNDGYDAFKNTYDLEFGKTRPMEIGLVYDAVKEKDVDIALAYSTDARIEGFDLTILEDNKQFFPPYDASPVVTQKALDNNPGISDAIEPLLGKLDEAKMGKLNGKVDLDGKDPKDVALNYLKDQGMLK</sequence>
<name>A0ABN0Z6F3_9BACI</name>
<feature type="signal peptide" evidence="1">
    <location>
        <begin position="1"/>
        <end position="21"/>
    </location>
</feature>
<gene>
    <name evidence="3" type="primary">opuCC_2</name>
    <name evidence="3" type="ORF">GCM10008983_10230</name>
</gene>
<dbReference type="EMBL" id="BAAADM010000028">
    <property type="protein sequence ID" value="GAA0435580.1"/>
    <property type="molecule type" value="Genomic_DNA"/>
</dbReference>
<dbReference type="SUPFAM" id="SSF53850">
    <property type="entry name" value="Periplasmic binding protein-like II"/>
    <property type="match status" value="1"/>
</dbReference>
<evidence type="ECO:0000256" key="1">
    <source>
        <dbReference type="SAM" id="SignalP"/>
    </source>
</evidence>
<evidence type="ECO:0000259" key="2">
    <source>
        <dbReference type="Pfam" id="PF04069"/>
    </source>
</evidence>
<dbReference type="InterPro" id="IPR007210">
    <property type="entry name" value="ABC_Gly_betaine_transp_sub-bd"/>
</dbReference>
<dbReference type="Pfam" id="PF04069">
    <property type="entry name" value="OpuAC"/>
    <property type="match status" value="1"/>
</dbReference>
<keyword evidence="3" id="KW-0449">Lipoprotein</keyword>
<protein>
    <submittedName>
        <fullName evidence="3">Osmoprotectant ABC transporter substrate-binding lipoprotein OpuCC</fullName>
    </submittedName>
</protein>
<feature type="domain" description="ABC-type glycine betaine transport system substrate-binding" evidence="2">
    <location>
        <begin position="32"/>
        <end position="296"/>
    </location>
</feature>
<evidence type="ECO:0000313" key="4">
    <source>
        <dbReference type="Proteomes" id="UP001501459"/>
    </source>
</evidence>
<dbReference type="Gene3D" id="3.40.190.120">
    <property type="entry name" value="Osmoprotection protein (prox), domain 2"/>
    <property type="match status" value="1"/>
</dbReference>
<evidence type="ECO:0000313" key="3">
    <source>
        <dbReference type="EMBL" id="GAA0435580.1"/>
    </source>
</evidence>
<dbReference type="PROSITE" id="PS51257">
    <property type="entry name" value="PROKAR_LIPOPROTEIN"/>
    <property type="match status" value="1"/>
</dbReference>
<dbReference type="Proteomes" id="UP001501459">
    <property type="component" value="Unassembled WGS sequence"/>
</dbReference>
<accession>A0ABN0Z6F3</accession>
<reference evidence="4" key="1">
    <citation type="journal article" date="2019" name="Int. J. Syst. Evol. Microbiol.">
        <title>The Global Catalogue of Microorganisms (GCM) 10K type strain sequencing project: providing services to taxonomists for standard genome sequencing and annotation.</title>
        <authorList>
            <consortium name="The Broad Institute Genomics Platform"/>
            <consortium name="The Broad Institute Genome Sequencing Center for Infectious Disease"/>
            <person name="Wu L."/>
            <person name="Ma J."/>
        </authorList>
    </citation>
    <scope>NUCLEOTIDE SEQUENCE [LARGE SCALE GENOMIC DNA]</scope>
    <source>
        <strain evidence="4">JCM 12149</strain>
    </source>
</reference>
<organism evidence="3 4">
    <name type="scientific">Lentibacillus halophilus</name>
    <dbReference type="NCBI Taxonomy" id="295065"/>
    <lineage>
        <taxon>Bacteria</taxon>
        <taxon>Bacillati</taxon>
        <taxon>Bacillota</taxon>
        <taxon>Bacilli</taxon>
        <taxon>Bacillales</taxon>
        <taxon>Bacillaceae</taxon>
        <taxon>Lentibacillus</taxon>
    </lineage>
</organism>
<proteinExistence type="predicted"/>
<dbReference type="Gene3D" id="3.40.190.10">
    <property type="entry name" value="Periplasmic binding protein-like II"/>
    <property type="match status" value="1"/>
</dbReference>
<feature type="chain" id="PRO_5045589397" evidence="1">
    <location>
        <begin position="22"/>
        <end position="302"/>
    </location>
</feature>
<keyword evidence="1" id="KW-0732">Signal</keyword>
<comment type="caution">
    <text evidence="3">The sequence shown here is derived from an EMBL/GenBank/DDBJ whole genome shotgun (WGS) entry which is preliminary data.</text>
</comment>
<keyword evidence="4" id="KW-1185">Reference proteome</keyword>